<evidence type="ECO:0000256" key="1">
    <source>
        <dbReference type="SAM" id="MobiDB-lite"/>
    </source>
</evidence>
<evidence type="ECO:0000313" key="2">
    <source>
        <dbReference type="EMBL" id="TKR72130.1"/>
    </source>
</evidence>
<comment type="caution">
    <text evidence="2">The sequence shown here is derived from an EMBL/GenBank/DDBJ whole genome shotgun (WGS) entry which is preliminary data.</text>
</comment>
<sequence>MTTPVGLQSFEVFVDRNFGPKLPMILQLIGKYPDLYGVDVWRMKTPAELDFVAKNNWNTVLDILRVKFPRMSESVLWMTWRWIRSNYHYNSCPRGFSGQIPYLDHASPSSSAYSSTPLTFQTVMQDARKPDARIRSRITYLNHAVSAPKSFIWSSMNSFLRQYGEEPINLLIDVIEMQPAFYRLDLENELVPNQLQGAAAVAWSKCCSIVHRTHPYIMEISLYHAWRTLRRNFDHEQCPMYWSNKVRFIRNVPNVEYLDPIAGPSRMQRITTINEAWEAINEVDNMDRMMGRPDLKRRAQDEPQKQSWPWFDTQQQAPQPIIIEEGEPSEEYADLSSYSTIISGDKPKRTKTQRQPSTRTQRKRITDIYLDAPSSSQRYQEPPRHRFKYHRNLAEERRLAARRLDAEIDEHVNAELRDFLAELRRGKLQERAKTSERKVITIVDEEDADEVVILGESVEEPSSSTSEPGSSHVEDSFKTVLKDKWMEMAATAEAKNHLSEFKKGILTVVNKACNEAEKQQS</sequence>
<reference evidence="2 3" key="2">
    <citation type="journal article" date="2019" name="G3 (Bethesda)">
        <title>Hybrid Assembly of the Genome of the Entomopathogenic Nematode Steinernema carpocapsae Identifies the X-Chromosome.</title>
        <authorList>
            <person name="Serra L."/>
            <person name="Macchietto M."/>
            <person name="Macias-Munoz A."/>
            <person name="McGill C.J."/>
            <person name="Rodriguez I.M."/>
            <person name="Rodriguez B."/>
            <person name="Murad R."/>
            <person name="Mortazavi A."/>
        </authorList>
    </citation>
    <scope>NUCLEOTIDE SEQUENCE [LARGE SCALE GENOMIC DNA]</scope>
    <source>
        <strain evidence="2 3">ALL</strain>
    </source>
</reference>
<dbReference type="OrthoDB" id="10601130at2759"/>
<feature type="region of interest" description="Disordered" evidence="1">
    <location>
        <begin position="338"/>
        <end position="362"/>
    </location>
</feature>
<feature type="region of interest" description="Disordered" evidence="1">
    <location>
        <begin position="296"/>
        <end position="316"/>
    </location>
</feature>
<dbReference type="Proteomes" id="UP000298663">
    <property type="component" value="Unassembled WGS sequence"/>
</dbReference>
<gene>
    <name evidence="2" type="ORF">L596_019637</name>
</gene>
<name>A0A4U5MR44_STECR</name>
<dbReference type="AlphaFoldDB" id="A0A4U5MR44"/>
<evidence type="ECO:0000313" key="3">
    <source>
        <dbReference type="Proteomes" id="UP000298663"/>
    </source>
</evidence>
<reference evidence="2 3" key="1">
    <citation type="journal article" date="2015" name="Genome Biol.">
        <title>Comparative genomics of Steinernema reveals deeply conserved gene regulatory networks.</title>
        <authorList>
            <person name="Dillman A.R."/>
            <person name="Macchietto M."/>
            <person name="Porter C.F."/>
            <person name="Rogers A."/>
            <person name="Williams B."/>
            <person name="Antoshechkin I."/>
            <person name="Lee M.M."/>
            <person name="Goodwin Z."/>
            <person name="Lu X."/>
            <person name="Lewis E.E."/>
            <person name="Goodrich-Blair H."/>
            <person name="Stock S.P."/>
            <person name="Adams B.J."/>
            <person name="Sternberg P.W."/>
            <person name="Mortazavi A."/>
        </authorList>
    </citation>
    <scope>NUCLEOTIDE SEQUENCE [LARGE SCALE GENOMIC DNA]</scope>
    <source>
        <strain evidence="2 3">ALL</strain>
    </source>
</reference>
<dbReference type="EMBL" id="AZBU02000006">
    <property type="protein sequence ID" value="TKR72130.1"/>
    <property type="molecule type" value="Genomic_DNA"/>
</dbReference>
<protein>
    <submittedName>
        <fullName evidence="2">Uncharacterized protein</fullName>
    </submittedName>
</protein>
<accession>A0A4U5MR44</accession>
<keyword evidence="3" id="KW-1185">Reference proteome</keyword>
<proteinExistence type="predicted"/>
<organism evidence="2 3">
    <name type="scientific">Steinernema carpocapsae</name>
    <name type="common">Entomopathogenic nematode</name>
    <dbReference type="NCBI Taxonomy" id="34508"/>
    <lineage>
        <taxon>Eukaryota</taxon>
        <taxon>Metazoa</taxon>
        <taxon>Ecdysozoa</taxon>
        <taxon>Nematoda</taxon>
        <taxon>Chromadorea</taxon>
        <taxon>Rhabditida</taxon>
        <taxon>Tylenchina</taxon>
        <taxon>Panagrolaimomorpha</taxon>
        <taxon>Strongyloidoidea</taxon>
        <taxon>Steinernematidae</taxon>
        <taxon>Steinernema</taxon>
    </lineage>
</organism>